<dbReference type="OrthoDB" id="5985073at2759"/>
<accession>A0A9W9G7N5</accession>
<feature type="signal peptide" evidence="1">
    <location>
        <begin position="1"/>
        <end position="19"/>
    </location>
</feature>
<sequence length="120" mass="13220">MYSFIQLPAILSLLSLATAYNRFSPFDSDSDMLTGAGTGTGAGTIIRPGPLCTTHYILPAEDNQCLKVVAKFPDMGYGQQGLNNFYAWNPQIDRNCRNLQVGQSYCVGSVNLDIVCRRQY</sequence>
<dbReference type="Gene3D" id="3.10.350.10">
    <property type="entry name" value="LysM domain"/>
    <property type="match status" value="1"/>
</dbReference>
<gene>
    <name evidence="3" type="ORF">N7456_002122</name>
</gene>
<reference evidence="3" key="2">
    <citation type="journal article" date="2023" name="IMA Fungus">
        <title>Comparative genomic study of the Penicillium genus elucidates a diverse pangenome and 15 lateral gene transfer events.</title>
        <authorList>
            <person name="Petersen C."/>
            <person name="Sorensen T."/>
            <person name="Nielsen M.R."/>
            <person name="Sondergaard T.E."/>
            <person name="Sorensen J.L."/>
            <person name="Fitzpatrick D.A."/>
            <person name="Frisvad J.C."/>
            <person name="Nielsen K.L."/>
        </authorList>
    </citation>
    <scope>NUCLEOTIDE SEQUENCE</scope>
    <source>
        <strain evidence="3">IBT 30069</strain>
    </source>
</reference>
<feature type="domain" description="LysM" evidence="2">
    <location>
        <begin position="54"/>
        <end position="107"/>
    </location>
</feature>
<evidence type="ECO:0000259" key="2">
    <source>
        <dbReference type="PROSITE" id="PS51782"/>
    </source>
</evidence>
<dbReference type="InterPro" id="IPR018392">
    <property type="entry name" value="LysM"/>
</dbReference>
<evidence type="ECO:0000313" key="3">
    <source>
        <dbReference type="EMBL" id="KAJ5113588.1"/>
    </source>
</evidence>
<dbReference type="PROSITE" id="PS51782">
    <property type="entry name" value="LYSM"/>
    <property type="match status" value="1"/>
</dbReference>
<dbReference type="Proteomes" id="UP001149165">
    <property type="component" value="Unassembled WGS sequence"/>
</dbReference>
<keyword evidence="4" id="KW-1185">Reference proteome</keyword>
<feature type="chain" id="PRO_5040978523" description="LysM domain-containing protein" evidence="1">
    <location>
        <begin position="20"/>
        <end position="120"/>
    </location>
</feature>
<dbReference type="AlphaFoldDB" id="A0A9W9G7N5"/>
<dbReference type="InterPro" id="IPR036779">
    <property type="entry name" value="LysM_dom_sf"/>
</dbReference>
<proteinExistence type="predicted"/>
<dbReference type="EMBL" id="JAPQKH010000002">
    <property type="protein sequence ID" value="KAJ5113588.1"/>
    <property type="molecule type" value="Genomic_DNA"/>
</dbReference>
<name>A0A9W9G7N5_9EURO</name>
<evidence type="ECO:0000256" key="1">
    <source>
        <dbReference type="SAM" id="SignalP"/>
    </source>
</evidence>
<reference evidence="3" key="1">
    <citation type="submission" date="2022-11" db="EMBL/GenBank/DDBJ databases">
        <authorList>
            <person name="Petersen C."/>
        </authorList>
    </citation>
    <scope>NUCLEOTIDE SEQUENCE</scope>
    <source>
        <strain evidence="3">IBT 30069</strain>
    </source>
</reference>
<keyword evidence="1" id="KW-0732">Signal</keyword>
<organism evidence="3 4">
    <name type="scientific">Penicillium angulare</name>
    <dbReference type="NCBI Taxonomy" id="116970"/>
    <lineage>
        <taxon>Eukaryota</taxon>
        <taxon>Fungi</taxon>
        <taxon>Dikarya</taxon>
        <taxon>Ascomycota</taxon>
        <taxon>Pezizomycotina</taxon>
        <taxon>Eurotiomycetes</taxon>
        <taxon>Eurotiomycetidae</taxon>
        <taxon>Eurotiales</taxon>
        <taxon>Aspergillaceae</taxon>
        <taxon>Penicillium</taxon>
    </lineage>
</organism>
<evidence type="ECO:0000313" key="4">
    <source>
        <dbReference type="Proteomes" id="UP001149165"/>
    </source>
</evidence>
<protein>
    <recommendedName>
        <fullName evidence="2">LysM domain-containing protein</fullName>
    </recommendedName>
</protein>
<comment type="caution">
    <text evidence="3">The sequence shown here is derived from an EMBL/GenBank/DDBJ whole genome shotgun (WGS) entry which is preliminary data.</text>
</comment>